<organism evidence="1 2">
    <name type="scientific">Candidatus Iainarchaeum sp</name>
    <dbReference type="NCBI Taxonomy" id="3101447"/>
    <lineage>
        <taxon>Archaea</taxon>
        <taxon>Candidatus Iainarchaeota</taxon>
        <taxon>Candidatus Iainarchaeia</taxon>
        <taxon>Candidatus Iainarchaeales</taxon>
        <taxon>Candidatus Iainarchaeaceae</taxon>
        <taxon>Candidatus Iainarchaeum</taxon>
    </lineage>
</organism>
<evidence type="ECO:0000313" key="1">
    <source>
        <dbReference type="EMBL" id="RLG69819.1"/>
    </source>
</evidence>
<proteinExistence type="predicted"/>
<reference evidence="1 2" key="1">
    <citation type="submission" date="2018-06" db="EMBL/GenBank/DDBJ databases">
        <title>Extensive metabolic versatility and redundancy in microbially diverse, dynamic hydrothermal sediments.</title>
        <authorList>
            <person name="Dombrowski N."/>
            <person name="Teske A."/>
            <person name="Baker B.J."/>
        </authorList>
    </citation>
    <scope>NUCLEOTIDE SEQUENCE [LARGE SCALE GENOMIC DNA]</scope>
    <source>
        <strain evidence="1">B51_G17</strain>
    </source>
</reference>
<evidence type="ECO:0008006" key="3">
    <source>
        <dbReference type="Google" id="ProtNLM"/>
    </source>
</evidence>
<accession>A0A497JHF8</accession>
<protein>
    <recommendedName>
        <fullName evidence="3">Lipoprotein</fullName>
    </recommendedName>
</protein>
<sequence>MKKAFVALTLLLLLCACVQQERKHSLTTNKFTAELKKFYIKNNTGWIQIEAKNNSSAQITEFFIMMKFIDAHGKDVWTFGECIKYKDLSKIPKETIERWKKLGTFNEHAILSSPLNPGNKITIELPLPPEAKITEIKDYQILKLELKCP</sequence>
<dbReference type="PROSITE" id="PS51257">
    <property type="entry name" value="PROKAR_LIPOPROTEIN"/>
    <property type="match status" value="1"/>
</dbReference>
<comment type="caution">
    <text evidence="1">The sequence shown here is derived from an EMBL/GenBank/DDBJ whole genome shotgun (WGS) entry which is preliminary data.</text>
</comment>
<evidence type="ECO:0000313" key="2">
    <source>
        <dbReference type="Proteomes" id="UP000278031"/>
    </source>
</evidence>
<dbReference type="AlphaFoldDB" id="A0A497JHF8"/>
<dbReference type="EMBL" id="QMWP01000105">
    <property type="protein sequence ID" value="RLG69819.1"/>
    <property type="molecule type" value="Genomic_DNA"/>
</dbReference>
<gene>
    <name evidence="1" type="ORF">DRO04_02790</name>
</gene>
<name>A0A497JHF8_9ARCH</name>
<dbReference type="Proteomes" id="UP000278031">
    <property type="component" value="Unassembled WGS sequence"/>
</dbReference>